<organism evidence="9">
    <name type="scientific">Timema bartmani</name>
    <dbReference type="NCBI Taxonomy" id="61472"/>
    <lineage>
        <taxon>Eukaryota</taxon>
        <taxon>Metazoa</taxon>
        <taxon>Ecdysozoa</taxon>
        <taxon>Arthropoda</taxon>
        <taxon>Hexapoda</taxon>
        <taxon>Insecta</taxon>
        <taxon>Pterygota</taxon>
        <taxon>Neoptera</taxon>
        <taxon>Polyneoptera</taxon>
        <taxon>Phasmatodea</taxon>
        <taxon>Timematodea</taxon>
        <taxon>Timematoidea</taxon>
        <taxon>Timematidae</taxon>
        <taxon>Timema</taxon>
    </lineage>
</organism>
<keyword evidence="5 7" id="KW-0378">Hydrolase</keyword>
<dbReference type="PANTHER" id="PTHR11802:SF472">
    <property type="entry name" value="SERINE CARBOXYPEPTIDASE CPVL-RELATED"/>
    <property type="match status" value="1"/>
</dbReference>
<dbReference type="EMBL" id="OD565372">
    <property type="protein sequence ID" value="CAD7441610.1"/>
    <property type="molecule type" value="Genomic_DNA"/>
</dbReference>
<dbReference type="Gene3D" id="3.40.50.1820">
    <property type="entry name" value="alpha/beta hydrolase"/>
    <property type="match status" value="1"/>
</dbReference>
<evidence type="ECO:0000256" key="8">
    <source>
        <dbReference type="SAM" id="Phobius"/>
    </source>
</evidence>
<keyword evidence="8" id="KW-0472">Membrane</keyword>
<evidence type="ECO:0000256" key="7">
    <source>
        <dbReference type="RuleBase" id="RU361156"/>
    </source>
</evidence>
<dbReference type="EC" id="3.4.16.-" evidence="7"/>
<dbReference type="GO" id="GO:0006508">
    <property type="term" value="P:proteolysis"/>
    <property type="evidence" value="ECO:0007669"/>
    <property type="project" value="UniProtKB-KW"/>
</dbReference>
<dbReference type="InterPro" id="IPR001563">
    <property type="entry name" value="Peptidase_S10"/>
</dbReference>
<evidence type="ECO:0000256" key="6">
    <source>
        <dbReference type="ARBA" id="ARBA00023180"/>
    </source>
</evidence>
<keyword evidence="3 7" id="KW-0645">Protease</keyword>
<protein>
    <recommendedName>
        <fullName evidence="7">Carboxypeptidase</fullName>
        <ecNumber evidence="7">3.4.16.-</ecNumber>
    </recommendedName>
</protein>
<keyword evidence="8" id="KW-0812">Transmembrane</keyword>
<reference evidence="9" key="1">
    <citation type="submission" date="2020-11" db="EMBL/GenBank/DDBJ databases">
        <authorList>
            <person name="Tran Van P."/>
        </authorList>
    </citation>
    <scope>NUCLEOTIDE SEQUENCE</scope>
</reference>
<name>A0A7R9EUE0_9NEOP</name>
<dbReference type="SUPFAM" id="SSF53474">
    <property type="entry name" value="alpha/beta-Hydrolases"/>
    <property type="match status" value="1"/>
</dbReference>
<evidence type="ECO:0000313" key="9">
    <source>
        <dbReference type="EMBL" id="CAD7441610.1"/>
    </source>
</evidence>
<evidence type="ECO:0000256" key="1">
    <source>
        <dbReference type="ARBA" id="ARBA00009431"/>
    </source>
</evidence>
<dbReference type="InterPro" id="IPR029058">
    <property type="entry name" value="AB_hydrolase_fold"/>
</dbReference>
<keyword evidence="6" id="KW-0325">Glycoprotein</keyword>
<dbReference type="InterPro" id="IPR018202">
    <property type="entry name" value="Ser_caboxypep_ser_AS"/>
</dbReference>
<dbReference type="PRINTS" id="PR00724">
    <property type="entry name" value="CRBOXYPTASEC"/>
</dbReference>
<keyword evidence="8" id="KW-1133">Transmembrane helix</keyword>
<dbReference type="PANTHER" id="PTHR11802">
    <property type="entry name" value="SERINE PROTEASE FAMILY S10 SERINE CARBOXYPEPTIDASE"/>
    <property type="match status" value="1"/>
</dbReference>
<dbReference type="PROSITE" id="PS00560">
    <property type="entry name" value="CARBOXYPEPT_SER_HIS"/>
    <property type="match status" value="1"/>
</dbReference>
<dbReference type="GO" id="GO:0004185">
    <property type="term" value="F:serine-type carboxypeptidase activity"/>
    <property type="evidence" value="ECO:0007669"/>
    <property type="project" value="UniProtKB-UniRule"/>
</dbReference>
<sequence length="488" mass="55655">MSGIEPGTLISRDRLEVHHSKMWYSLLIVLVVVLGAASQLLVLDSKKLALLKSKSAIGSKPDSKRLLLTPLLEEGKVATSRKLARVHGGPFPADILSYSGYFTVDKKYNSNMFFWFFPAENVTYPNAPVVVWLQGGPGGSSMYGLFTELGPYRISEFNETLETIPYAWTKNYSVLFIDNPVGTGFSFTEHEEGFARNETQVGDNLYSLLVQFYTMFPELQDRDLYINGESYAGKYIPAIGYTIHKRNPTADIKINLKGLIIGNGLSDPITSAFHYSDFVFQLGLIDRRTRDEMREIEESGRENIREGNYMDARRNWGNAISMFAMNAHYGHLYNYLYTEEQQVGGDYVAFLRRPDVRKALHVGKAYFQEISGYVYEKLLEDTMQSVKPWVEELLDNDYRIVYYSGQMDIIVGYPMSTLYYESLEFKDAQEYRNAPRKPWYVGDDLAGYSRTGGNFTEVMVRNAGHMVPSDQPEWALNLINKITTGEEF</sequence>
<dbReference type="AlphaFoldDB" id="A0A7R9EUE0"/>
<keyword evidence="4" id="KW-0732">Signal</keyword>
<evidence type="ECO:0000256" key="3">
    <source>
        <dbReference type="ARBA" id="ARBA00022670"/>
    </source>
</evidence>
<evidence type="ECO:0000256" key="2">
    <source>
        <dbReference type="ARBA" id="ARBA00022645"/>
    </source>
</evidence>
<gene>
    <name evidence="9" type="ORF">TBIB3V08_LOCUS4071</name>
</gene>
<proteinExistence type="inferred from homology"/>
<dbReference type="InterPro" id="IPR033124">
    <property type="entry name" value="Ser_caboxypep_his_AS"/>
</dbReference>
<dbReference type="PROSITE" id="PS00131">
    <property type="entry name" value="CARBOXYPEPT_SER_SER"/>
    <property type="match status" value="1"/>
</dbReference>
<feature type="transmembrane region" description="Helical" evidence="8">
    <location>
        <begin position="22"/>
        <end position="43"/>
    </location>
</feature>
<accession>A0A7R9EUE0</accession>
<keyword evidence="2 7" id="KW-0121">Carboxypeptidase</keyword>
<dbReference type="Pfam" id="PF00450">
    <property type="entry name" value="Peptidase_S10"/>
    <property type="match status" value="1"/>
</dbReference>
<evidence type="ECO:0000256" key="4">
    <source>
        <dbReference type="ARBA" id="ARBA00022729"/>
    </source>
</evidence>
<comment type="similarity">
    <text evidence="1 7">Belongs to the peptidase S10 family.</text>
</comment>
<evidence type="ECO:0000256" key="5">
    <source>
        <dbReference type="ARBA" id="ARBA00022801"/>
    </source>
</evidence>